<gene>
    <name evidence="1" type="ORF">F994_00155</name>
</gene>
<comment type="caution">
    <text evidence="1">The sequence shown here is derived from an EMBL/GenBank/DDBJ whole genome shotgun (WGS) entry which is preliminary data.</text>
</comment>
<accession>N8P3X5</accession>
<dbReference type="EMBL" id="APOH01000004">
    <property type="protein sequence ID" value="ENU21311.1"/>
    <property type="molecule type" value="Genomic_DNA"/>
</dbReference>
<dbReference type="AlphaFoldDB" id="N8P3X5"/>
<sequence>MKEKLYTLSFEEANQFLKLTIYDHLKYGNMKQRYNRVQKIIKKYRFLEITNLRFSWLFIKDLMLLNRKTPADQMSIHSILQEIEIMEGLNNERSHTGKQKSFKGYALKGLYKKHYLTNSSDLLLTKELFTGISKDIKNNVHPIQAVEDNFQVTLDRLSREKGKLAEYITGEWLVFYKHENTNYYVCLWEHNNNDSEKAKEIKKYVAMEKEPYLKKIIGDS</sequence>
<name>N8P3X5_9GAMM</name>
<proteinExistence type="predicted"/>
<evidence type="ECO:0000313" key="1">
    <source>
        <dbReference type="EMBL" id="ENU21311.1"/>
    </source>
</evidence>
<dbReference type="Proteomes" id="UP000013086">
    <property type="component" value="Unassembled WGS sequence"/>
</dbReference>
<dbReference type="HOGENOM" id="CLU_1253679_0_0_6"/>
<organism evidence="1 2">
    <name type="scientific">Acinetobacter bohemicus ANC 3994</name>
    <dbReference type="NCBI Taxonomy" id="1217715"/>
    <lineage>
        <taxon>Bacteria</taxon>
        <taxon>Pseudomonadati</taxon>
        <taxon>Pseudomonadota</taxon>
        <taxon>Gammaproteobacteria</taxon>
        <taxon>Moraxellales</taxon>
        <taxon>Moraxellaceae</taxon>
        <taxon>Acinetobacter</taxon>
    </lineage>
</organism>
<reference evidence="1 2" key="1">
    <citation type="submission" date="2013-02" db="EMBL/GenBank/DDBJ databases">
        <title>The Genome Sequence of Acinetobacter sp. ANC 3994.</title>
        <authorList>
            <consortium name="The Broad Institute Genome Sequencing Platform"/>
            <consortium name="The Broad Institute Genome Sequencing Center for Infectious Disease"/>
            <person name="Cerqueira G."/>
            <person name="Feldgarden M."/>
            <person name="Courvalin P."/>
            <person name="Perichon B."/>
            <person name="Grillot-Courvalin C."/>
            <person name="Clermont D."/>
            <person name="Rocha E."/>
            <person name="Yoon E.-J."/>
            <person name="Nemec A."/>
            <person name="Walker B."/>
            <person name="Young S.K."/>
            <person name="Zeng Q."/>
            <person name="Gargeya S."/>
            <person name="Fitzgerald M."/>
            <person name="Haas B."/>
            <person name="Abouelleil A."/>
            <person name="Alvarado L."/>
            <person name="Arachchi H.M."/>
            <person name="Berlin A.M."/>
            <person name="Chapman S.B."/>
            <person name="Dewar J."/>
            <person name="Goldberg J."/>
            <person name="Griggs A."/>
            <person name="Gujja S."/>
            <person name="Hansen M."/>
            <person name="Howarth C."/>
            <person name="Imamovic A."/>
            <person name="Larimer J."/>
            <person name="McCowan C."/>
            <person name="Murphy C."/>
            <person name="Neiman D."/>
            <person name="Pearson M."/>
            <person name="Priest M."/>
            <person name="Roberts A."/>
            <person name="Saif S."/>
            <person name="Shea T."/>
            <person name="Sisk P."/>
            <person name="Sykes S."/>
            <person name="Wortman J."/>
            <person name="Nusbaum C."/>
            <person name="Birren B."/>
        </authorList>
    </citation>
    <scope>NUCLEOTIDE SEQUENCE [LARGE SCALE GENOMIC DNA]</scope>
    <source>
        <strain evidence="1 2">ANC 3994</strain>
    </source>
</reference>
<evidence type="ECO:0000313" key="2">
    <source>
        <dbReference type="Proteomes" id="UP000013086"/>
    </source>
</evidence>
<dbReference type="RefSeq" id="WP_004650325.1">
    <property type="nucleotide sequence ID" value="NZ_KB849171.1"/>
</dbReference>
<dbReference type="eggNOG" id="ENOG5032TED">
    <property type="taxonomic scope" value="Bacteria"/>
</dbReference>
<dbReference type="OrthoDB" id="8778623at2"/>
<protein>
    <submittedName>
        <fullName evidence="1">Uncharacterized protein</fullName>
    </submittedName>
</protein>
<dbReference type="PATRIC" id="fig|1217715.3.peg.145"/>